<sequence>MESFDPAVFLAVFLEMMGSIFWVLLAVALLGLAGFAWVVWRERTLHSRRLIRAEILGVLGGFGALALMAYVTVSGFTDAGGPVDWLLIGVIWGMGLVGTTILSYAVMGVFDCLTGRCAERPQTG</sequence>
<keyword evidence="1" id="KW-1133">Transmembrane helix</keyword>
<dbReference type="InterPro" id="IPR035308">
    <property type="entry name" value="DUF5368"/>
</dbReference>
<dbReference type="AlphaFoldDB" id="A0A7X1ZEG9"/>
<feature type="transmembrane region" description="Helical" evidence="1">
    <location>
        <begin position="85"/>
        <end position="110"/>
    </location>
</feature>
<proteinExistence type="predicted"/>
<dbReference type="Pfam" id="PF17336">
    <property type="entry name" value="DUF5368"/>
    <property type="match status" value="1"/>
</dbReference>
<reference evidence="2 3" key="1">
    <citation type="submission" date="2019-10" db="EMBL/GenBank/DDBJ databases">
        <title>Draft whole-genome sequence of the purple nonsulfur photosynthetic bacterium Roseospira navarrensis DSM 15114.</title>
        <authorList>
            <person name="Kyndt J.A."/>
            <person name="Meyer T.E."/>
        </authorList>
    </citation>
    <scope>NUCLEOTIDE SEQUENCE [LARGE SCALE GENOMIC DNA]</scope>
    <source>
        <strain evidence="2 3">DSM 15114</strain>
    </source>
</reference>
<accession>A0A7X1ZEG9</accession>
<evidence type="ECO:0000313" key="3">
    <source>
        <dbReference type="Proteomes" id="UP000434582"/>
    </source>
</evidence>
<dbReference type="OrthoDB" id="7362481at2"/>
<gene>
    <name evidence="2" type="ORF">GHC57_11130</name>
</gene>
<dbReference type="EMBL" id="WIVE01000032">
    <property type="protein sequence ID" value="MQX37070.1"/>
    <property type="molecule type" value="Genomic_DNA"/>
</dbReference>
<evidence type="ECO:0000313" key="2">
    <source>
        <dbReference type="EMBL" id="MQX37070.1"/>
    </source>
</evidence>
<keyword evidence="1" id="KW-0472">Membrane</keyword>
<dbReference type="Proteomes" id="UP000434582">
    <property type="component" value="Unassembled WGS sequence"/>
</dbReference>
<dbReference type="RefSeq" id="WP_153344176.1">
    <property type="nucleotide sequence ID" value="NZ_WIVE01000032.1"/>
</dbReference>
<comment type="caution">
    <text evidence="2">The sequence shown here is derived from an EMBL/GenBank/DDBJ whole genome shotgun (WGS) entry which is preliminary data.</text>
</comment>
<feature type="transmembrane region" description="Helical" evidence="1">
    <location>
        <begin position="52"/>
        <end position="73"/>
    </location>
</feature>
<keyword evidence="3" id="KW-1185">Reference proteome</keyword>
<organism evidence="2 3">
    <name type="scientific">Roseospira navarrensis</name>
    <dbReference type="NCBI Taxonomy" id="140058"/>
    <lineage>
        <taxon>Bacteria</taxon>
        <taxon>Pseudomonadati</taxon>
        <taxon>Pseudomonadota</taxon>
        <taxon>Alphaproteobacteria</taxon>
        <taxon>Rhodospirillales</taxon>
        <taxon>Rhodospirillaceae</taxon>
        <taxon>Roseospira</taxon>
    </lineage>
</organism>
<keyword evidence="1" id="KW-0812">Transmembrane</keyword>
<feature type="transmembrane region" description="Helical" evidence="1">
    <location>
        <begin position="20"/>
        <end position="40"/>
    </location>
</feature>
<name>A0A7X1ZEG9_9PROT</name>
<protein>
    <submittedName>
        <fullName evidence="2">Uncharacterized protein</fullName>
    </submittedName>
</protein>
<evidence type="ECO:0000256" key="1">
    <source>
        <dbReference type="SAM" id="Phobius"/>
    </source>
</evidence>